<dbReference type="AlphaFoldDB" id="A0A8X6Y930"/>
<evidence type="ECO:0000313" key="1">
    <source>
        <dbReference type="EMBL" id="GFY66467.1"/>
    </source>
</evidence>
<evidence type="ECO:0008006" key="3">
    <source>
        <dbReference type="Google" id="ProtNLM"/>
    </source>
</evidence>
<dbReference type="CDD" id="cd18186">
    <property type="entry name" value="BTB_POZ_ZBTB_KLHL-like"/>
    <property type="match status" value="1"/>
</dbReference>
<reference evidence="1" key="1">
    <citation type="submission" date="2020-08" db="EMBL/GenBank/DDBJ databases">
        <title>Multicomponent nature underlies the extraordinary mechanical properties of spider dragline silk.</title>
        <authorList>
            <person name="Kono N."/>
            <person name="Nakamura H."/>
            <person name="Mori M."/>
            <person name="Yoshida Y."/>
            <person name="Ohtoshi R."/>
            <person name="Malay A.D."/>
            <person name="Moran D.A.P."/>
            <person name="Tomita M."/>
            <person name="Numata K."/>
            <person name="Arakawa K."/>
        </authorList>
    </citation>
    <scope>NUCLEOTIDE SEQUENCE</scope>
</reference>
<dbReference type="OrthoDB" id="6359943at2759"/>
<keyword evidence="2" id="KW-1185">Reference proteome</keyword>
<comment type="caution">
    <text evidence="1">The sequence shown here is derived from an EMBL/GenBank/DDBJ whole genome shotgun (WGS) entry which is preliminary data.</text>
</comment>
<dbReference type="Proteomes" id="UP000886998">
    <property type="component" value="Unassembled WGS sequence"/>
</dbReference>
<accession>A0A8X6Y930</accession>
<gene>
    <name evidence="1" type="ORF">TNIN_111691</name>
</gene>
<protein>
    <recommendedName>
        <fullName evidence="3">BTB domain-containing protein</fullName>
    </recommendedName>
</protein>
<sequence>MFESDMKEKKFGIVEMEDTDSLTLNRFIEHLYFGTVTDSPIDLDSAVALYKIAHRYSILDLIKYSRQILVHNMIAGIVMKCYSLQTFVWR</sequence>
<dbReference type="Gene3D" id="3.30.710.10">
    <property type="entry name" value="Potassium Channel Kv1.1, Chain A"/>
    <property type="match status" value="1"/>
</dbReference>
<name>A0A8X6Y930_9ARAC</name>
<dbReference type="SUPFAM" id="SSF54695">
    <property type="entry name" value="POZ domain"/>
    <property type="match status" value="1"/>
</dbReference>
<dbReference type="EMBL" id="BMAV01016059">
    <property type="protein sequence ID" value="GFY66467.1"/>
    <property type="molecule type" value="Genomic_DNA"/>
</dbReference>
<evidence type="ECO:0000313" key="2">
    <source>
        <dbReference type="Proteomes" id="UP000886998"/>
    </source>
</evidence>
<proteinExistence type="predicted"/>
<dbReference type="InterPro" id="IPR011333">
    <property type="entry name" value="SKP1/BTB/POZ_sf"/>
</dbReference>
<organism evidence="1 2">
    <name type="scientific">Trichonephila inaurata madagascariensis</name>
    <dbReference type="NCBI Taxonomy" id="2747483"/>
    <lineage>
        <taxon>Eukaryota</taxon>
        <taxon>Metazoa</taxon>
        <taxon>Ecdysozoa</taxon>
        <taxon>Arthropoda</taxon>
        <taxon>Chelicerata</taxon>
        <taxon>Arachnida</taxon>
        <taxon>Araneae</taxon>
        <taxon>Araneomorphae</taxon>
        <taxon>Entelegynae</taxon>
        <taxon>Araneoidea</taxon>
        <taxon>Nephilidae</taxon>
        <taxon>Trichonephila</taxon>
        <taxon>Trichonephila inaurata</taxon>
    </lineage>
</organism>